<evidence type="ECO:0000256" key="2">
    <source>
        <dbReference type="ARBA" id="ARBA00022438"/>
    </source>
</evidence>
<sequence length="246" mass="26855">MIAKTEEDFSGLKEIGKIIASIRDELVQKTVPGITTKELDELAGELFEKAGAVSAPKGEYDFPGFTCISVNEEVAHGIPGDRVIKEGDLVNIDVSASKNGYFADTGISFVVGKGEEVLTRLCDTAKKAFEAGLEKAKPGSKKSRIGKAVFETARQHGFTVIKNLTGHGIGRKIHEAPDHILNYNDPWDDEILKEGMVIAFEPFISTSEEEVFQLDDGWTFATEKSYVAQVEHTIILTKNGPIILTL</sequence>
<feature type="binding site" evidence="6">
    <location>
        <position position="93"/>
    </location>
    <ligand>
        <name>a divalent metal cation</name>
        <dbReference type="ChEBI" id="CHEBI:60240"/>
        <label>1</label>
    </ligand>
</feature>
<feature type="binding site" evidence="6">
    <location>
        <position position="104"/>
    </location>
    <ligand>
        <name>a divalent metal cation</name>
        <dbReference type="ChEBI" id="CHEBI:60240"/>
        <label>1</label>
    </ligand>
</feature>
<dbReference type="AlphaFoldDB" id="A0A084GJM2"/>
<name>A0A084GJM2_METID</name>
<reference evidence="9 10" key="1">
    <citation type="journal article" date="2005" name="Int. J. Syst. Evol. Microbiol.">
        <title>Bacillus cibi sp. nov., isolated from jeotgal, a traditional Korean fermented seafood.</title>
        <authorList>
            <person name="Yoon J.H."/>
            <person name="Lee C.H."/>
            <person name="Oh T.K."/>
        </authorList>
    </citation>
    <scope>NUCLEOTIDE SEQUENCE [LARGE SCALE GENOMIC DNA]</scope>
    <source>
        <strain evidence="9 10">DSM 16189</strain>
    </source>
</reference>
<feature type="binding site" evidence="6">
    <location>
        <position position="167"/>
    </location>
    <ligand>
        <name>a divalent metal cation</name>
        <dbReference type="ChEBI" id="CHEBI:60240"/>
        <label>2</label>
        <note>catalytic</note>
    </ligand>
</feature>
<keyword evidence="2 6" id="KW-0031">Aminopeptidase</keyword>
<comment type="function">
    <text evidence="1 6">Removes the N-terminal methionine from nascent proteins. The N-terminal methionine is often cleaved when the second residue in the primary sequence is small and uncharged (Met-Ala-, Cys, Gly, Pro, Ser, Thr, or Val). Requires deformylation of the N(alpha)-formylated initiator methionine before it can be hydrolyzed.</text>
</comment>
<keyword evidence="5 6" id="KW-0378">Hydrolase</keyword>
<evidence type="ECO:0000256" key="7">
    <source>
        <dbReference type="RuleBase" id="RU003653"/>
    </source>
</evidence>
<evidence type="ECO:0000259" key="8">
    <source>
        <dbReference type="Pfam" id="PF00557"/>
    </source>
</evidence>
<accession>A0A084GJM2</accession>
<feature type="binding site" evidence="6">
    <location>
        <position position="201"/>
    </location>
    <ligand>
        <name>a divalent metal cation</name>
        <dbReference type="ChEBI" id="CHEBI:60240"/>
        <label>2</label>
        <note>catalytic</note>
    </ligand>
</feature>
<feature type="domain" description="Peptidase M24" evidence="8">
    <location>
        <begin position="12"/>
        <end position="238"/>
    </location>
</feature>
<dbReference type="InterPro" id="IPR001714">
    <property type="entry name" value="Pept_M24_MAP"/>
</dbReference>
<keyword evidence="10" id="KW-1185">Reference proteome</keyword>
<dbReference type="InterPro" id="IPR036005">
    <property type="entry name" value="Creatinase/aminopeptidase-like"/>
</dbReference>
<dbReference type="GO" id="GO:0070006">
    <property type="term" value="F:metalloaminopeptidase activity"/>
    <property type="evidence" value="ECO:0007669"/>
    <property type="project" value="UniProtKB-UniRule"/>
</dbReference>
<comment type="cofactor">
    <cofactor evidence="6">
        <name>Co(2+)</name>
        <dbReference type="ChEBI" id="CHEBI:48828"/>
    </cofactor>
    <cofactor evidence="6">
        <name>Zn(2+)</name>
        <dbReference type="ChEBI" id="CHEBI:29105"/>
    </cofactor>
    <cofactor evidence="6">
        <name>Mn(2+)</name>
        <dbReference type="ChEBI" id="CHEBI:29035"/>
    </cofactor>
    <cofactor evidence="6">
        <name>Fe(2+)</name>
        <dbReference type="ChEBI" id="CHEBI:29033"/>
    </cofactor>
    <text evidence="6">Binds 2 divalent metal cations per subunit. Has a high-affinity and a low affinity metal-binding site. The true nature of the physiological cofactor is under debate. The enzyme is active with cobalt, zinc, manganese or divalent iron ions. Most likely, methionine aminopeptidases function as mononuclear Fe(2+)-metalloproteases under physiological conditions, and the catalytically relevant metal-binding site has been assigned to the histidine-containing high-affinity site.</text>
</comment>
<dbReference type="Proteomes" id="UP000028549">
    <property type="component" value="Unassembled WGS sequence"/>
</dbReference>
<dbReference type="STRING" id="246786.GS18_0219285"/>
<evidence type="ECO:0000256" key="4">
    <source>
        <dbReference type="ARBA" id="ARBA00022723"/>
    </source>
</evidence>
<keyword evidence="3 6" id="KW-0645">Protease</keyword>
<dbReference type="OrthoDB" id="9802055at2"/>
<dbReference type="GO" id="GO:0004239">
    <property type="term" value="F:initiator methionyl aminopeptidase activity"/>
    <property type="evidence" value="ECO:0007669"/>
    <property type="project" value="UniProtKB-UniRule"/>
</dbReference>
<evidence type="ECO:0000256" key="1">
    <source>
        <dbReference type="ARBA" id="ARBA00002521"/>
    </source>
</evidence>
<dbReference type="SUPFAM" id="SSF55920">
    <property type="entry name" value="Creatinase/aminopeptidase"/>
    <property type="match status" value="1"/>
</dbReference>
<evidence type="ECO:0000313" key="9">
    <source>
        <dbReference type="EMBL" id="KEZ47534.1"/>
    </source>
</evidence>
<feature type="binding site" evidence="6">
    <location>
        <position position="231"/>
    </location>
    <ligand>
        <name>a divalent metal cation</name>
        <dbReference type="ChEBI" id="CHEBI:60240"/>
        <label>1</label>
    </ligand>
</feature>
<evidence type="ECO:0000256" key="6">
    <source>
        <dbReference type="HAMAP-Rule" id="MF_01974"/>
    </source>
</evidence>
<dbReference type="Pfam" id="PF00557">
    <property type="entry name" value="Peptidase_M24"/>
    <property type="match status" value="1"/>
</dbReference>
<feature type="binding site" evidence="6">
    <location>
        <position position="174"/>
    </location>
    <ligand>
        <name>substrate</name>
    </ligand>
</feature>
<dbReference type="CDD" id="cd01086">
    <property type="entry name" value="MetAP1"/>
    <property type="match status" value="1"/>
</dbReference>
<proteinExistence type="inferred from homology"/>
<dbReference type="PRINTS" id="PR00599">
    <property type="entry name" value="MAPEPTIDASE"/>
</dbReference>
<dbReference type="EMBL" id="JNVC02000019">
    <property type="protein sequence ID" value="KEZ47534.1"/>
    <property type="molecule type" value="Genomic_DNA"/>
</dbReference>
<dbReference type="InterPro" id="IPR002467">
    <property type="entry name" value="Pept_M24A_MAP1"/>
</dbReference>
<dbReference type="GO" id="GO:0006508">
    <property type="term" value="P:proteolysis"/>
    <property type="evidence" value="ECO:0007669"/>
    <property type="project" value="UniProtKB-KW"/>
</dbReference>
<dbReference type="PANTHER" id="PTHR43330">
    <property type="entry name" value="METHIONINE AMINOPEPTIDASE"/>
    <property type="match status" value="1"/>
</dbReference>
<comment type="similarity">
    <text evidence="6">Belongs to the peptidase M24A family. Methionine aminopeptidase type 1 subfamily.</text>
</comment>
<dbReference type="NCBIfam" id="TIGR00500">
    <property type="entry name" value="met_pdase_I"/>
    <property type="match status" value="1"/>
</dbReference>
<comment type="caution">
    <text evidence="9">The sequence shown here is derived from an EMBL/GenBank/DDBJ whole genome shotgun (WGS) entry which is preliminary data.</text>
</comment>
<dbReference type="InterPro" id="IPR000994">
    <property type="entry name" value="Pept_M24"/>
</dbReference>
<protein>
    <recommendedName>
        <fullName evidence="6 7">Methionine aminopeptidase</fullName>
        <shortName evidence="6">MAP</shortName>
        <shortName evidence="6">MetAP</shortName>
        <ecNumber evidence="6 7">3.4.11.18</ecNumber>
    </recommendedName>
    <alternativeName>
        <fullName evidence="6">Peptidase M</fullName>
    </alternativeName>
</protein>
<organism evidence="9 10">
    <name type="scientific">Metabacillus indicus</name>
    <name type="common">Bacillus indicus</name>
    <dbReference type="NCBI Taxonomy" id="246786"/>
    <lineage>
        <taxon>Bacteria</taxon>
        <taxon>Bacillati</taxon>
        <taxon>Bacillota</taxon>
        <taxon>Bacilli</taxon>
        <taxon>Bacillales</taxon>
        <taxon>Bacillaceae</taxon>
        <taxon>Metabacillus</taxon>
    </lineage>
</organism>
<dbReference type="GO" id="GO:0046872">
    <property type="term" value="F:metal ion binding"/>
    <property type="evidence" value="ECO:0007669"/>
    <property type="project" value="UniProtKB-UniRule"/>
</dbReference>
<keyword evidence="4 6" id="KW-0479">Metal-binding</keyword>
<dbReference type="RefSeq" id="WP_029567094.1">
    <property type="nucleotide sequence ID" value="NZ_JNVC02000019.1"/>
</dbReference>
<feature type="binding site" evidence="6">
    <location>
        <position position="231"/>
    </location>
    <ligand>
        <name>a divalent metal cation</name>
        <dbReference type="ChEBI" id="CHEBI:60240"/>
        <label>2</label>
        <note>catalytic</note>
    </ligand>
</feature>
<feature type="binding site" evidence="6">
    <location>
        <position position="76"/>
    </location>
    <ligand>
        <name>substrate</name>
    </ligand>
</feature>
<comment type="catalytic activity">
    <reaction evidence="6 7">
        <text>Release of N-terminal amino acids, preferentially methionine, from peptides and arylamides.</text>
        <dbReference type="EC" id="3.4.11.18"/>
    </reaction>
</comment>
<evidence type="ECO:0000256" key="5">
    <source>
        <dbReference type="ARBA" id="ARBA00022801"/>
    </source>
</evidence>
<dbReference type="Gene3D" id="3.90.230.10">
    <property type="entry name" value="Creatinase/methionine aminopeptidase superfamily"/>
    <property type="match status" value="1"/>
</dbReference>
<feature type="binding site" evidence="6">
    <location>
        <position position="104"/>
    </location>
    <ligand>
        <name>a divalent metal cation</name>
        <dbReference type="ChEBI" id="CHEBI:60240"/>
        <label>2</label>
        <note>catalytic</note>
    </ligand>
</feature>
<comment type="subunit">
    <text evidence="6">Monomer.</text>
</comment>
<evidence type="ECO:0000313" key="10">
    <source>
        <dbReference type="Proteomes" id="UP000028549"/>
    </source>
</evidence>
<dbReference type="HAMAP" id="MF_01974">
    <property type="entry name" value="MetAP_1"/>
    <property type="match status" value="1"/>
</dbReference>
<dbReference type="PANTHER" id="PTHR43330:SF13">
    <property type="entry name" value="METHIONINE AMINOPEPTIDASE 2"/>
    <property type="match status" value="1"/>
</dbReference>
<evidence type="ECO:0000256" key="3">
    <source>
        <dbReference type="ARBA" id="ARBA00022670"/>
    </source>
</evidence>
<gene>
    <name evidence="6" type="primary">map</name>
    <name evidence="9" type="ORF">GS18_0219285</name>
</gene>
<dbReference type="EC" id="3.4.11.18" evidence="6 7"/>